<dbReference type="EMBL" id="LT614637">
    <property type="protein sequence ID" value="SCN26571.1"/>
    <property type="molecule type" value="Genomic_DNA"/>
</dbReference>
<evidence type="ECO:0000313" key="4">
    <source>
        <dbReference type="EMBL" id="CXI58904.1"/>
    </source>
</evidence>
<evidence type="ECO:0000259" key="3">
    <source>
        <dbReference type="Pfam" id="PF09690"/>
    </source>
</evidence>
<feature type="signal peptide" evidence="2">
    <location>
        <begin position="1"/>
        <end position="18"/>
    </location>
</feature>
<dbReference type="Proteomes" id="UP000219860">
    <property type="component" value="Chromosome 11"/>
</dbReference>
<reference evidence="4 9" key="1">
    <citation type="submission" date="2016-02" db="EMBL/GenBank/DDBJ databases">
        <authorList>
            <consortium name="Pathogen Informatics"/>
        </authorList>
    </citation>
    <scope>NUCLEOTIDE SEQUENCE [LARGE SCALE GENOMIC DNA]</scope>
    <source>
        <strain evidence="4 9">K173</strain>
        <strain evidence="5 13">NK65 ny</strain>
        <strain evidence="6 12">NK65e</strain>
        <strain evidence="8 10">SP11 Antwerpcl1</strain>
        <strain evidence="7 11">SP11 RLL</strain>
    </source>
</reference>
<accession>A0A0Y9XI50</accession>
<feature type="compositionally biased region" description="Basic and acidic residues" evidence="1">
    <location>
        <begin position="65"/>
        <end position="77"/>
    </location>
</feature>
<evidence type="ECO:0000313" key="7">
    <source>
        <dbReference type="EMBL" id="SCO60833.1"/>
    </source>
</evidence>
<dbReference type="Proteomes" id="UP000219974">
    <property type="component" value="Chromosome 11"/>
</dbReference>
<protein>
    <submittedName>
        <fullName evidence="4">Fam-c protein</fullName>
    </submittedName>
</protein>
<sequence>MNKRIFSLVCITLYVLLAVPMHCSEQKVSGLGNKIIRTIKKIHGGNEQNGIESKRETQLNNSNSRDPKDDKDNKRRDYNKEMDHEFWMYMNFFLSD</sequence>
<evidence type="ECO:0000313" key="8">
    <source>
        <dbReference type="EMBL" id="SCO62809.1"/>
    </source>
</evidence>
<evidence type="ECO:0000313" key="11">
    <source>
        <dbReference type="Proteomes" id="UP000219974"/>
    </source>
</evidence>
<dbReference type="OMA" id="DTENDFW"/>
<feature type="domain" description="PYST-C1-like N-terminal" evidence="3">
    <location>
        <begin position="27"/>
        <end position="80"/>
    </location>
</feature>
<dbReference type="NCBIfam" id="TIGR01601">
    <property type="entry name" value="PYST-C1"/>
    <property type="match status" value="1"/>
</dbReference>
<dbReference type="InterPro" id="IPR006488">
    <property type="entry name" value="PYST-C1_N"/>
</dbReference>
<evidence type="ECO:0000313" key="10">
    <source>
        <dbReference type="Proteomes" id="UP000219860"/>
    </source>
</evidence>
<dbReference type="Proteomes" id="UP000220214">
    <property type="component" value="Chromosome 11"/>
</dbReference>
<feature type="chain" id="PRO_5014242961" evidence="2">
    <location>
        <begin position="19"/>
        <end position="96"/>
    </location>
</feature>
<evidence type="ECO:0000256" key="2">
    <source>
        <dbReference type="SAM" id="SignalP"/>
    </source>
</evidence>
<organism evidence="4 9">
    <name type="scientific">Plasmodium berghei</name>
    <dbReference type="NCBI Taxonomy" id="5821"/>
    <lineage>
        <taxon>Eukaryota</taxon>
        <taxon>Sar</taxon>
        <taxon>Alveolata</taxon>
        <taxon>Apicomplexa</taxon>
        <taxon>Aconoidasida</taxon>
        <taxon>Haemosporida</taxon>
        <taxon>Plasmodiidae</taxon>
        <taxon>Plasmodium</taxon>
        <taxon>Plasmodium (Vinckeia)</taxon>
    </lineage>
</organism>
<dbReference type="EMBL" id="LT608275">
    <property type="protein sequence ID" value="SCO60833.1"/>
    <property type="molecule type" value="Genomic_DNA"/>
</dbReference>
<dbReference type="EMBL" id="LT160031">
    <property type="protein sequence ID" value="CXI58904.1"/>
    <property type="molecule type" value="Genomic_DNA"/>
</dbReference>
<evidence type="ECO:0000313" key="5">
    <source>
        <dbReference type="EMBL" id="SCM23395.1"/>
    </source>
</evidence>
<proteinExistence type="predicted"/>
<name>A0A0Y9XI50_PLABE</name>
<dbReference type="OrthoDB" id="371739at2759"/>
<dbReference type="EMBL" id="LT608259">
    <property type="protein sequence ID" value="SCO62809.1"/>
    <property type="molecule type" value="Genomic_DNA"/>
</dbReference>
<dbReference type="Proteomes" id="UP000516480">
    <property type="component" value="Chromosome 11"/>
</dbReference>
<feature type="region of interest" description="Disordered" evidence="1">
    <location>
        <begin position="46"/>
        <end position="77"/>
    </location>
</feature>
<keyword evidence="2" id="KW-0732">Signal</keyword>
<dbReference type="VEuPathDB" id="PlasmoDB:PBANKA_1100860"/>
<evidence type="ECO:0000313" key="13">
    <source>
        <dbReference type="Proteomes" id="UP000516480"/>
    </source>
</evidence>
<dbReference type="EMBL" id="LT608147">
    <property type="protein sequence ID" value="SCM23395.1"/>
    <property type="molecule type" value="Genomic_DNA"/>
</dbReference>
<evidence type="ECO:0000313" key="6">
    <source>
        <dbReference type="EMBL" id="SCN26571.1"/>
    </source>
</evidence>
<gene>
    <name evidence="4" type="ORF">PBK173_000266500</name>
    <name evidence="6" type="ORF">PBNK65E_000258600</name>
    <name evidence="5" type="ORF">PBNK65NY_000257900</name>
    <name evidence="8" type="ORF">PBSP11A_000257900</name>
    <name evidence="7" type="ORF">PBSP11RLL_000257900</name>
</gene>
<evidence type="ECO:0000313" key="12">
    <source>
        <dbReference type="Proteomes" id="UP000220214"/>
    </source>
</evidence>
<evidence type="ECO:0000256" key="1">
    <source>
        <dbReference type="SAM" id="MobiDB-lite"/>
    </source>
</evidence>
<dbReference type="Pfam" id="PF09690">
    <property type="entry name" value="PYST-C1"/>
    <property type="match status" value="1"/>
</dbReference>
<dbReference type="Proteomes" id="UP000069549">
    <property type="component" value="Chromosome 11"/>
</dbReference>
<evidence type="ECO:0000313" key="9">
    <source>
        <dbReference type="Proteomes" id="UP000069549"/>
    </source>
</evidence>
<dbReference type="AlphaFoldDB" id="A0A0Y9XI50"/>